<reference evidence="2" key="2">
    <citation type="journal article" date="2015" name="Data Brief">
        <title>Shoot transcriptome of the giant reed, Arundo donax.</title>
        <authorList>
            <person name="Barrero R.A."/>
            <person name="Guerrero F.D."/>
            <person name="Moolhuijzen P."/>
            <person name="Goolsby J.A."/>
            <person name="Tidwell J."/>
            <person name="Bellgard S.E."/>
            <person name="Bellgard M.I."/>
        </authorList>
    </citation>
    <scope>NUCLEOTIDE SEQUENCE</scope>
    <source>
        <tissue evidence="2">Shoot tissue taken approximately 20 cm above the soil surface</tissue>
    </source>
</reference>
<reference evidence="2" key="1">
    <citation type="submission" date="2014-09" db="EMBL/GenBank/DDBJ databases">
        <authorList>
            <person name="Magalhaes I.L.F."/>
            <person name="Oliveira U."/>
            <person name="Santos F.R."/>
            <person name="Vidigal T.H.D.A."/>
            <person name="Brescovit A.D."/>
            <person name="Santos A.J."/>
        </authorList>
    </citation>
    <scope>NUCLEOTIDE SEQUENCE</scope>
    <source>
        <tissue evidence="2">Shoot tissue taken approximately 20 cm above the soil surface</tissue>
    </source>
</reference>
<feature type="compositionally biased region" description="Polar residues" evidence="1">
    <location>
        <begin position="70"/>
        <end position="80"/>
    </location>
</feature>
<evidence type="ECO:0000256" key="1">
    <source>
        <dbReference type="SAM" id="MobiDB-lite"/>
    </source>
</evidence>
<organism evidence="2">
    <name type="scientific">Arundo donax</name>
    <name type="common">Giant reed</name>
    <name type="synonym">Donax arundinaceus</name>
    <dbReference type="NCBI Taxonomy" id="35708"/>
    <lineage>
        <taxon>Eukaryota</taxon>
        <taxon>Viridiplantae</taxon>
        <taxon>Streptophyta</taxon>
        <taxon>Embryophyta</taxon>
        <taxon>Tracheophyta</taxon>
        <taxon>Spermatophyta</taxon>
        <taxon>Magnoliopsida</taxon>
        <taxon>Liliopsida</taxon>
        <taxon>Poales</taxon>
        <taxon>Poaceae</taxon>
        <taxon>PACMAD clade</taxon>
        <taxon>Arundinoideae</taxon>
        <taxon>Arundineae</taxon>
        <taxon>Arundo</taxon>
    </lineage>
</organism>
<evidence type="ECO:0000313" key="2">
    <source>
        <dbReference type="EMBL" id="JAD16146.1"/>
    </source>
</evidence>
<sequence>MVARRPSRHDDKIEDLEAVAVADPLMAVELEVAAAAAVIVLQAPHDEDKDAGSALPLPDPASHGRAPHHSSGQYMETTKTPDPAVKLWSRGGRKGGPTGSTPCDHRRGRTDRTTESTARQASPLRQLGTHLHVPPLKPGHARCQPATQSPLNHTNGVPLRTLIFFF</sequence>
<protein>
    <submittedName>
        <fullName evidence="2">Uncharacterized protein</fullName>
    </submittedName>
</protein>
<proteinExistence type="predicted"/>
<dbReference type="AlphaFoldDB" id="A0A0A8XQU3"/>
<accession>A0A0A8XQU3</accession>
<feature type="region of interest" description="Disordered" evidence="1">
    <location>
        <begin position="48"/>
        <end position="121"/>
    </location>
</feature>
<dbReference type="EMBL" id="GBRH01281749">
    <property type="protein sequence ID" value="JAD16146.1"/>
    <property type="molecule type" value="Transcribed_RNA"/>
</dbReference>
<name>A0A0A8XQU3_ARUDO</name>